<dbReference type="InParanoid" id="D7U3Y8"/>
<dbReference type="PaxDb" id="29760-VIT_02s0033g01190.t01"/>
<dbReference type="eggNOG" id="ENOG502R4H7">
    <property type="taxonomic scope" value="Eukaryota"/>
</dbReference>
<dbReference type="AlphaFoldDB" id="D7U3Y8"/>
<name>D7U3Y8_VITVI</name>
<dbReference type="Proteomes" id="UP000009183">
    <property type="component" value="Chromosome 2"/>
</dbReference>
<protein>
    <submittedName>
        <fullName evidence="2">Uncharacterized protein</fullName>
    </submittedName>
</protein>
<proteinExistence type="predicted"/>
<organism evidence="2 3">
    <name type="scientific">Vitis vinifera</name>
    <name type="common">Grape</name>
    <dbReference type="NCBI Taxonomy" id="29760"/>
    <lineage>
        <taxon>Eukaryota</taxon>
        <taxon>Viridiplantae</taxon>
        <taxon>Streptophyta</taxon>
        <taxon>Embryophyta</taxon>
        <taxon>Tracheophyta</taxon>
        <taxon>Spermatophyta</taxon>
        <taxon>Magnoliopsida</taxon>
        <taxon>eudicotyledons</taxon>
        <taxon>Gunneridae</taxon>
        <taxon>Pentapetalae</taxon>
        <taxon>rosids</taxon>
        <taxon>Vitales</taxon>
        <taxon>Vitaceae</taxon>
        <taxon>Viteae</taxon>
        <taxon>Vitis</taxon>
    </lineage>
</organism>
<dbReference type="ExpressionAtlas" id="D7U3Y8">
    <property type="expression patterns" value="baseline and differential"/>
</dbReference>
<dbReference type="PANTHER" id="PTHR36779">
    <property type="entry name" value="OSJNBA0083N12.13 PROTEIN"/>
    <property type="match status" value="1"/>
</dbReference>
<dbReference type="EMBL" id="FN596505">
    <property type="protein sequence ID" value="CBI37457.3"/>
    <property type="molecule type" value="Genomic_DNA"/>
</dbReference>
<dbReference type="OMA" id="KMRISEC"/>
<dbReference type="HOGENOM" id="CLU_898372_0_0_1"/>
<keyword evidence="1" id="KW-0472">Membrane</keyword>
<evidence type="ECO:0000313" key="2">
    <source>
        <dbReference type="EMBL" id="CBI37457.3"/>
    </source>
</evidence>
<sequence>MDSPEEPSERTRTKRGFHLLSISIFAFLLSSLMVALVAVFVGNLSVSSPVSVPSQCKIVSSSVDLRSSKVCELGLLNYKAKHVFYPLEKRKFRCHYDYYWASVFKVEYKDSLGQTRLTLTEAPNEALPLDCRPNFGAAWLTKDKFKVNETYDCWYASGISKVSIYQDSFFSCQAKEPSTIEMIRRYSILSTRILQSWLASQGRGKYWRLETVAGVITGFSTSLISISLVRILHQVKSCEIHFWNLIYEMGRHSQKSGNFGCYYNTDSTNIEKHDQSDHVTYALLIGSSLHTLGLVCLYIDFIDLCSHSLT</sequence>
<dbReference type="PANTHER" id="PTHR36779:SF1">
    <property type="entry name" value="OS04G0600400 PROTEIN"/>
    <property type="match status" value="1"/>
</dbReference>
<accession>D7U3Y8</accession>
<keyword evidence="3" id="KW-1185">Reference proteome</keyword>
<keyword evidence="1" id="KW-1133">Transmembrane helix</keyword>
<evidence type="ECO:0000256" key="1">
    <source>
        <dbReference type="SAM" id="Phobius"/>
    </source>
</evidence>
<reference evidence="3" key="1">
    <citation type="journal article" date="2007" name="Nature">
        <title>The grapevine genome sequence suggests ancestral hexaploidization in major angiosperm phyla.</title>
        <authorList>
            <consortium name="The French-Italian Public Consortium for Grapevine Genome Characterization."/>
            <person name="Jaillon O."/>
            <person name="Aury J.-M."/>
            <person name="Noel B."/>
            <person name="Policriti A."/>
            <person name="Clepet C."/>
            <person name="Casagrande A."/>
            <person name="Choisne N."/>
            <person name="Aubourg S."/>
            <person name="Vitulo N."/>
            <person name="Jubin C."/>
            <person name="Vezzi A."/>
            <person name="Legeai F."/>
            <person name="Hugueney P."/>
            <person name="Dasilva C."/>
            <person name="Horner D."/>
            <person name="Mica E."/>
            <person name="Jublot D."/>
            <person name="Poulain J."/>
            <person name="Bruyere C."/>
            <person name="Billault A."/>
            <person name="Segurens B."/>
            <person name="Gouyvenoux M."/>
            <person name="Ugarte E."/>
            <person name="Cattonaro F."/>
            <person name="Anthouard V."/>
            <person name="Vico V."/>
            <person name="Del Fabbro C."/>
            <person name="Alaux M."/>
            <person name="Di Gaspero G."/>
            <person name="Dumas V."/>
            <person name="Felice N."/>
            <person name="Paillard S."/>
            <person name="Juman I."/>
            <person name="Moroldo M."/>
            <person name="Scalabrin S."/>
            <person name="Canaguier A."/>
            <person name="Le Clainche I."/>
            <person name="Malacrida G."/>
            <person name="Durand E."/>
            <person name="Pesole G."/>
            <person name="Laucou V."/>
            <person name="Chatelet P."/>
            <person name="Merdinoglu D."/>
            <person name="Delledonne M."/>
            <person name="Pezzotti M."/>
            <person name="Lecharny A."/>
            <person name="Scarpelli C."/>
            <person name="Artiguenave F."/>
            <person name="Pe M.E."/>
            <person name="Valle G."/>
            <person name="Morgante M."/>
            <person name="Caboche M."/>
            <person name="Adam-Blondon A.-F."/>
            <person name="Weissenbach J."/>
            <person name="Quetier F."/>
            <person name="Wincker P."/>
        </authorList>
    </citation>
    <scope>NUCLEOTIDE SEQUENCE [LARGE SCALE GENOMIC DNA]</scope>
    <source>
        <strain evidence="3">cv. Pinot noir / PN40024</strain>
    </source>
</reference>
<keyword evidence="1" id="KW-0812">Transmembrane</keyword>
<gene>
    <name evidence="2" type="ordered locus">VIT_02s0033g01190</name>
</gene>
<feature type="transmembrane region" description="Helical" evidence="1">
    <location>
        <begin position="20"/>
        <end position="41"/>
    </location>
</feature>
<dbReference type="OrthoDB" id="1922696at2759"/>
<dbReference type="FunCoup" id="D7U3Y8">
    <property type="interactions" value="1416"/>
</dbReference>
<evidence type="ECO:0000313" key="3">
    <source>
        <dbReference type="Proteomes" id="UP000009183"/>
    </source>
</evidence>